<feature type="compositionally biased region" description="Pro residues" evidence="5">
    <location>
        <begin position="172"/>
        <end position="187"/>
    </location>
</feature>
<dbReference type="AlphaFoldDB" id="A0A7N5JMP6"/>
<proteinExistence type="predicted"/>
<dbReference type="Proteomes" id="UP000008912">
    <property type="component" value="Unassembled WGS sequence"/>
</dbReference>
<evidence type="ECO:0000256" key="4">
    <source>
        <dbReference type="ARBA" id="ARBA00048679"/>
    </source>
</evidence>
<dbReference type="InterPro" id="IPR001180">
    <property type="entry name" value="CNH_dom"/>
</dbReference>
<evidence type="ECO:0000256" key="1">
    <source>
        <dbReference type="ARBA" id="ARBA00001946"/>
    </source>
</evidence>
<protein>
    <submittedName>
        <fullName evidence="7">Mitogen-activated protein kinase kinase kinase kinase 2</fullName>
    </submittedName>
</protein>
<comment type="cofactor">
    <cofactor evidence="1">
        <name>Mg(2+)</name>
        <dbReference type="ChEBI" id="CHEBI:18420"/>
    </cofactor>
</comment>
<organism evidence="7 8">
    <name type="scientific">Ailuropoda melanoleuca</name>
    <name type="common">Giant panda</name>
    <dbReference type="NCBI Taxonomy" id="9646"/>
    <lineage>
        <taxon>Eukaryota</taxon>
        <taxon>Metazoa</taxon>
        <taxon>Chordata</taxon>
        <taxon>Craniata</taxon>
        <taxon>Vertebrata</taxon>
        <taxon>Euteleostomi</taxon>
        <taxon>Mammalia</taxon>
        <taxon>Eutheria</taxon>
        <taxon>Laurasiatheria</taxon>
        <taxon>Carnivora</taxon>
        <taxon>Caniformia</taxon>
        <taxon>Ursidae</taxon>
        <taxon>Ailuropoda</taxon>
    </lineage>
</organism>
<dbReference type="GO" id="GO:0008349">
    <property type="term" value="F:MAP kinase kinase kinase kinase activity"/>
    <property type="evidence" value="ECO:0007669"/>
    <property type="project" value="InterPro"/>
</dbReference>
<comment type="catalytic activity">
    <reaction evidence="3">
        <text>L-threonyl-[protein] + ATP = O-phospho-L-threonyl-[protein] + ADP + H(+)</text>
        <dbReference type="Rhea" id="RHEA:46608"/>
        <dbReference type="Rhea" id="RHEA-COMP:11060"/>
        <dbReference type="Rhea" id="RHEA-COMP:11605"/>
        <dbReference type="ChEBI" id="CHEBI:15378"/>
        <dbReference type="ChEBI" id="CHEBI:30013"/>
        <dbReference type="ChEBI" id="CHEBI:30616"/>
        <dbReference type="ChEBI" id="CHEBI:61977"/>
        <dbReference type="ChEBI" id="CHEBI:456216"/>
        <dbReference type="EC" id="2.7.11.1"/>
    </reaction>
</comment>
<dbReference type="Pfam" id="PF00780">
    <property type="entry name" value="CNH"/>
    <property type="match status" value="1"/>
</dbReference>
<reference evidence="7 8" key="1">
    <citation type="journal article" date="2010" name="Nature">
        <title>The sequence and de novo assembly of the giant panda genome.</title>
        <authorList>
            <person name="Li R."/>
            <person name="Fan W."/>
            <person name="Tian G."/>
            <person name="Zhu H."/>
            <person name="He L."/>
            <person name="Cai J."/>
            <person name="Huang Q."/>
            <person name="Cai Q."/>
            <person name="Li B."/>
            <person name="Bai Y."/>
            <person name="Zhang Z."/>
            <person name="Zhang Y."/>
            <person name="Wang W."/>
            <person name="Li J."/>
            <person name="Wei F."/>
            <person name="Li H."/>
            <person name="Jian M."/>
            <person name="Li J."/>
            <person name="Zhang Z."/>
            <person name="Nielsen R."/>
            <person name="Li D."/>
            <person name="Gu W."/>
            <person name="Yang Z."/>
            <person name="Xuan Z."/>
            <person name="Ryder O.A."/>
            <person name="Leung F.C."/>
            <person name="Zhou Y."/>
            <person name="Cao J."/>
            <person name="Sun X."/>
            <person name="Fu Y."/>
            <person name="Fang X."/>
            <person name="Guo X."/>
            <person name="Wang B."/>
            <person name="Hou R."/>
            <person name="Shen F."/>
            <person name="Mu B."/>
            <person name="Ni P."/>
            <person name="Lin R."/>
            <person name="Qian W."/>
            <person name="Wang G."/>
            <person name="Yu C."/>
            <person name="Nie W."/>
            <person name="Wang J."/>
            <person name="Wu Z."/>
            <person name="Liang H."/>
            <person name="Min J."/>
            <person name="Wu Q."/>
            <person name="Cheng S."/>
            <person name="Ruan J."/>
            <person name="Wang M."/>
            <person name="Shi Z."/>
            <person name="Wen M."/>
            <person name="Liu B."/>
            <person name="Ren X."/>
            <person name="Zheng H."/>
            <person name="Dong D."/>
            <person name="Cook K."/>
            <person name="Shan G."/>
            <person name="Zhang H."/>
            <person name="Kosiol C."/>
            <person name="Xie X."/>
            <person name="Lu Z."/>
            <person name="Zheng H."/>
            <person name="Li Y."/>
            <person name="Steiner C.C."/>
            <person name="Lam T.T."/>
            <person name="Lin S."/>
            <person name="Zhang Q."/>
            <person name="Li G."/>
            <person name="Tian J."/>
            <person name="Gong T."/>
            <person name="Liu H."/>
            <person name="Zhang D."/>
            <person name="Fang L."/>
            <person name="Ye C."/>
            <person name="Zhang J."/>
            <person name="Hu W."/>
            <person name="Xu A."/>
            <person name="Ren Y."/>
            <person name="Zhang G."/>
            <person name="Bruford M.W."/>
            <person name="Li Q."/>
            <person name="Ma L."/>
            <person name="Guo Y."/>
            <person name="An N."/>
            <person name="Hu Y."/>
            <person name="Zheng Y."/>
            <person name="Shi Y."/>
            <person name="Li Z."/>
            <person name="Liu Q."/>
            <person name="Chen Y."/>
            <person name="Zhao J."/>
            <person name="Qu N."/>
            <person name="Zhao S."/>
            <person name="Tian F."/>
            <person name="Wang X."/>
            <person name="Wang H."/>
            <person name="Xu L."/>
            <person name="Liu X."/>
            <person name="Vinar T."/>
            <person name="Wang Y."/>
            <person name="Lam T.W."/>
            <person name="Yiu S.M."/>
            <person name="Liu S."/>
            <person name="Zhang H."/>
            <person name="Li D."/>
            <person name="Huang Y."/>
            <person name="Wang X."/>
            <person name="Yang G."/>
            <person name="Jiang Z."/>
            <person name="Wang J."/>
            <person name="Qin N."/>
            <person name="Li L."/>
            <person name="Li J."/>
            <person name="Bolund L."/>
            <person name="Kristiansen K."/>
            <person name="Wong G.K."/>
            <person name="Olson M."/>
            <person name="Zhang X."/>
            <person name="Li S."/>
            <person name="Yang H."/>
            <person name="Wang J."/>
            <person name="Wang J."/>
        </authorList>
    </citation>
    <scope>NUCLEOTIDE SEQUENCE [LARGE SCALE GENOMIC DNA]</scope>
</reference>
<evidence type="ECO:0000313" key="7">
    <source>
        <dbReference type="Ensembl" id="ENSAMEP00000027664.1"/>
    </source>
</evidence>
<reference evidence="7" key="2">
    <citation type="submission" date="2025-08" db="UniProtKB">
        <authorList>
            <consortium name="Ensembl"/>
        </authorList>
    </citation>
    <scope>IDENTIFICATION</scope>
</reference>
<evidence type="ECO:0000313" key="8">
    <source>
        <dbReference type="Proteomes" id="UP000008912"/>
    </source>
</evidence>
<dbReference type="PROSITE" id="PS50219">
    <property type="entry name" value="CNH"/>
    <property type="match status" value="1"/>
</dbReference>
<dbReference type="Ensembl" id="ENSAMET00000043559.1">
    <property type="protein sequence ID" value="ENSAMEP00000027664.1"/>
    <property type="gene ID" value="ENSAMEG00000017815.2"/>
</dbReference>
<evidence type="ECO:0000256" key="3">
    <source>
        <dbReference type="ARBA" id="ARBA00047899"/>
    </source>
</evidence>
<dbReference type="InterPro" id="IPR021160">
    <property type="entry name" value="MAPKKKK"/>
</dbReference>
<dbReference type="PIRSF" id="PIRSF038172">
    <property type="entry name" value="MAPKKKK"/>
    <property type="match status" value="1"/>
</dbReference>
<feature type="domain" description="CNH" evidence="6">
    <location>
        <begin position="228"/>
        <end position="539"/>
    </location>
</feature>
<gene>
    <name evidence="7" type="primary">MAP4K2</name>
</gene>
<feature type="region of interest" description="Disordered" evidence="5">
    <location>
        <begin position="128"/>
        <end position="188"/>
    </location>
</feature>
<name>A0A7N5JMP6_AILME</name>
<sequence length="566" mass="61818">MCVDLVGGCVCGSGGGTGDLVGGCVWAFGVSMEVSRETTLLTRFLCLSLSLTHNSFACSHVIFHPFVCPLSPTISRSPSHVAPLCFSFGLPDLVSPQWEEEWTLLGKEELSGSLLQSVEEALEERSLTIRPASELQDLDSPDDTIGTIKRAPFLGPSPPEPPAEDPLSSPLGTPPPPPPGLNSPPLLPTAWATMKHREDPERSSCHGLPPTPKVHMGACFSKVFNGCPLRIHAAVTWIHPVTRDQFLVVGAEEGIYTLNLHELHEDTLEKLISHRCTWLYCVNNVLLSLSGKSTHIWAHDLPGLFEQRRLRQQVPLSIPTNRLTQRIIPRRFALSAKIPDTKGCLQCRVVRNPYTGSTFLLAALPAGLLLLQWYEPLQKFLLLKNFSSPLPSPAGMLEPLVLDGKELPQVCVGAEGPEGPGCRVLFHVLPLEAGLTPDVLIPPEGLPGTAQQVIQVDRDTVLVCFDRCVRIVNLLGEPTATLAPVLTFDFPIETVVCLQDSVLAFWSHGMQGRSLDTNEVTQEITDETRIFRVLGAHRDIILESIPTDNPGAHSNLYILTGHQSSY</sequence>
<dbReference type="SMART" id="SM00036">
    <property type="entry name" value="CNH"/>
    <property type="match status" value="1"/>
</dbReference>
<evidence type="ECO:0000259" key="6">
    <source>
        <dbReference type="PROSITE" id="PS50219"/>
    </source>
</evidence>
<evidence type="ECO:0000256" key="2">
    <source>
        <dbReference type="ARBA" id="ARBA00022679"/>
    </source>
</evidence>
<keyword evidence="8" id="KW-1185">Reference proteome</keyword>
<reference evidence="7" key="3">
    <citation type="submission" date="2025-09" db="UniProtKB">
        <authorList>
            <consortium name="Ensembl"/>
        </authorList>
    </citation>
    <scope>IDENTIFICATION</scope>
</reference>
<dbReference type="GO" id="GO:0005524">
    <property type="term" value="F:ATP binding"/>
    <property type="evidence" value="ECO:0007669"/>
    <property type="project" value="InterPro"/>
</dbReference>
<accession>A0A7N5JMP6</accession>
<comment type="catalytic activity">
    <reaction evidence="4">
        <text>L-seryl-[protein] + ATP = O-phospho-L-seryl-[protein] + ADP + H(+)</text>
        <dbReference type="Rhea" id="RHEA:17989"/>
        <dbReference type="Rhea" id="RHEA-COMP:9863"/>
        <dbReference type="Rhea" id="RHEA-COMP:11604"/>
        <dbReference type="ChEBI" id="CHEBI:15378"/>
        <dbReference type="ChEBI" id="CHEBI:29999"/>
        <dbReference type="ChEBI" id="CHEBI:30616"/>
        <dbReference type="ChEBI" id="CHEBI:83421"/>
        <dbReference type="ChEBI" id="CHEBI:456216"/>
        <dbReference type="EC" id="2.7.11.1"/>
    </reaction>
</comment>
<keyword evidence="2" id="KW-0808">Transferase</keyword>
<dbReference type="GeneTree" id="ENSGT00940000162250"/>
<evidence type="ECO:0000256" key="5">
    <source>
        <dbReference type="SAM" id="MobiDB-lite"/>
    </source>
</evidence>